<accession>A0A4Q4SVN3</accession>
<keyword evidence="1" id="KW-0472">Membrane</keyword>
<comment type="caution">
    <text evidence="2">The sequence shown here is derived from an EMBL/GenBank/DDBJ whole genome shotgun (WGS) entry which is preliminary data.</text>
</comment>
<organism evidence="2 3">
    <name type="scientific">Monosporascus ibericus</name>
    <dbReference type="NCBI Taxonomy" id="155417"/>
    <lineage>
        <taxon>Eukaryota</taxon>
        <taxon>Fungi</taxon>
        <taxon>Dikarya</taxon>
        <taxon>Ascomycota</taxon>
        <taxon>Pezizomycotina</taxon>
        <taxon>Sordariomycetes</taxon>
        <taxon>Xylariomycetidae</taxon>
        <taxon>Xylariales</taxon>
        <taxon>Xylariales incertae sedis</taxon>
        <taxon>Monosporascus</taxon>
    </lineage>
</organism>
<evidence type="ECO:0000313" key="3">
    <source>
        <dbReference type="Proteomes" id="UP000293360"/>
    </source>
</evidence>
<dbReference type="STRING" id="155417.A0A4Q4SVN3"/>
<keyword evidence="3" id="KW-1185">Reference proteome</keyword>
<evidence type="ECO:0000256" key="1">
    <source>
        <dbReference type="SAM" id="Phobius"/>
    </source>
</evidence>
<dbReference type="OrthoDB" id="407617at2759"/>
<name>A0A4Q4SVN3_9PEZI</name>
<proteinExistence type="predicted"/>
<feature type="transmembrane region" description="Helical" evidence="1">
    <location>
        <begin position="138"/>
        <end position="157"/>
    </location>
</feature>
<gene>
    <name evidence="2" type="ORF">DL764_010096</name>
</gene>
<evidence type="ECO:0000313" key="2">
    <source>
        <dbReference type="EMBL" id="RYO78714.1"/>
    </source>
</evidence>
<keyword evidence="1" id="KW-1133">Transmembrane helix</keyword>
<feature type="transmembrane region" description="Helical" evidence="1">
    <location>
        <begin position="106"/>
        <end position="126"/>
    </location>
</feature>
<feature type="transmembrane region" description="Helical" evidence="1">
    <location>
        <begin position="164"/>
        <end position="187"/>
    </location>
</feature>
<evidence type="ECO:0008006" key="4">
    <source>
        <dbReference type="Google" id="ProtNLM"/>
    </source>
</evidence>
<feature type="transmembrane region" description="Helical" evidence="1">
    <location>
        <begin position="73"/>
        <end position="94"/>
    </location>
</feature>
<reference evidence="2 3" key="1">
    <citation type="submission" date="2018-06" db="EMBL/GenBank/DDBJ databases">
        <title>Complete Genomes of Monosporascus.</title>
        <authorList>
            <person name="Robinson A.J."/>
            <person name="Natvig D.O."/>
        </authorList>
    </citation>
    <scope>NUCLEOTIDE SEQUENCE [LARGE SCALE GENOMIC DNA]</scope>
    <source>
        <strain evidence="2 3">CBS 110550</strain>
    </source>
</reference>
<sequence length="251" mass="27967">MALWAWAGVPLGVYNIVSDFSVALRIQPQILTVLSLATWIQCYYYQQVRFYFPPFTPNTADISFKSWTVTRSFVTVIPVAALMAGSQATLIIGLRILKKRHIEWPITLMAILSAVLLAAGVLRHYWDIWVHRTVRGVSFVFVGIDAAGDVFSLLSILHQPTLDILGIVIYATEFVLWCGILLCGGYYNLLPWIQKRPAQRSHDTTENEPAPGLHGRATTNVTLHDIPSSTSVFRTASSDLAGIRPRTVITL</sequence>
<keyword evidence="1" id="KW-0812">Transmembrane</keyword>
<dbReference type="Proteomes" id="UP000293360">
    <property type="component" value="Unassembled WGS sequence"/>
</dbReference>
<dbReference type="EMBL" id="QJNU01001170">
    <property type="protein sequence ID" value="RYO78714.1"/>
    <property type="molecule type" value="Genomic_DNA"/>
</dbReference>
<protein>
    <recommendedName>
        <fullName evidence="4">PQ loop repeat protein</fullName>
    </recommendedName>
</protein>
<dbReference type="AlphaFoldDB" id="A0A4Q4SVN3"/>